<evidence type="ECO:0000313" key="3">
    <source>
        <dbReference type="EMBL" id="KAE9002903.1"/>
    </source>
</evidence>
<dbReference type="EMBL" id="QXFV01003228">
    <property type="protein sequence ID" value="KAE8978693.1"/>
    <property type="molecule type" value="Genomic_DNA"/>
</dbReference>
<accession>A0A6A3IG16</accession>
<protein>
    <submittedName>
        <fullName evidence="2">Uncharacterized protein</fullName>
    </submittedName>
</protein>
<dbReference type="Proteomes" id="UP000435112">
    <property type="component" value="Unassembled WGS sequence"/>
</dbReference>
<dbReference type="Proteomes" id="UP000429607">
    <property type="component" value="Unassembled WGS sequence"/>
</dbReference>
<dbReference type="AlphaFoldDB" id="A0A6A3IG16"/>
<sequence length="119" mass="12365">MHGWQPHGSMNGGCADSMAGSSTGSMEGSRTGSMEGSYTGSMEGSRTGSMEGSTKSGAKARAMKSTGAMIRTAPRGVPSQYSSQWLNQGESMEYIGRCVTVEKNACRSVSIAKGKLHST</sequence>
<evidence type="ECO:0000313" key="2">
    <source>
        <dbReference type="EMBL" id="KAE8978693.1"/>
    </source>
</evidence>
<evidence type="ECO:0000256" key="1">
    <source>
        <dbReference type="SAM" id="MobiDB-lite"/>
    </source>
</evidence>
<comment type="caution">
    <text evidence="2">The sequence shown here is derived from an EMBL/GenBank/DDBJ whole genome shotgun (WGS) entry which is preliminary data.</text>
</comment>
<reference evidence="4 5" key="1">
    <citation type="submission" date="2018-09" db="EMBL/GenBank/DDBJ databases">
        <title>Genomic investigation of the strawberry pathogen Phytophthora fragariae indicates pathogenicity is determined by transcriptional variation in three key races.</title>
        <authorList>
            <person name="Adams T.M."/>
            <person name="Armitage A.D."/>
            <person name="Sobczyk M.K."/>
            <person name="Bates H.J."/>
            <person name="Dunwell J.M."/>
            <person name="Nellist C.F."/>
            <person name="Harrison R.J."/>
        </authorList>
    </citation>
    <scope>NUCLEOTIDE SEQUENCE [LARGE SCALE GENOMIC DNA]</scope>
    <source>
        <strain evidence="2 4">SCRP249</strain>
        <strain evidence="3 5">SCRP324</strain>
    </source>
</reference>
<feature type="region of interest" description="Disordered" evidence="1">
    <location>
        <begin position="1"/>
        <end position="65"/>
    </location>
</feature>
<feature type="compositionally biased region" description="Polar residues" evidence="1">
    <location>
        <begin position="19"/>
        <end position="56"/>
    </location>
</feature>
<dbReference type="EMBL" id="QXFU01001414">
    <property type="protein sequence ID" value="KAE9002903.1"/>
    <property type="molecule type" value="Genomic_DNA"/>
</dbReference>
<name>A0A6A3IG16_9STRA</name>
<dbReference type="OrthoDB" id="10281871at2759"/>
<evidence type="ECO:0000313" key="4">
    <source>
        <dbReference type="Proteomes" id="UP000429607"/>
    </source>
</evidence>
<proteinExistence type="predicted"/>
<gene>
    <name evidence="2" type="ORF">PR001_g24771</name>
    <name evidence="3" type="ORF">PR002_g17501</name>
</gene>
<organism evidence="2 4">
    <name type="scientific">Phytophthora rubi</name>
    <dbReference type="NCBI Taxonomy" id="129364"/>
    <lineage>
        <taxon>Eukaryota</taxon>
        <taxon>Sar</taxon>
        <taxon>Stramenopiles</taxon>
        <taxon>Oomycota</taxon>
        <taxon>Peronosporomycetes</taxon>
        <taxon>Peronosporales</taxon>
        <taxon>Peronosporaceae</taxon>
        <taxon>Phytophthora</taxon>
    </lineage>
</organism>
<evidence type="ECO:0000313" key="5">
    <source>
        <dbReference type="Proteomes" id="UP000435112"/>
    </source>
</evidence>